<keyword evidence="2" id="KW-0808">Transferase</keyword>
<reference evidence="2 3" key="1">
    <citation type="submission" date="2016-10" db="EMBL/GenBank/DDBJ databases">
        <authorList>
            <person name="Varghese N."/>
            <person name="Submissions S."/>
        </authorList>
    </citation>
    <scope>NUCLEOTIDE SEQUENCE [LARGE SCALE GENOMIC DNA]</scope>
    <source>
        <strain evidence="2 3">DSM 1361</strain>
    </source>
</reference>
<dbReference type="SUPFAM" id="SSF55729">
    <property type="entry name" value="Acyl-CoA N-acyltransferases (Nat)"/>
    <property type="match status" value="1"/>
</dbReference>
<dbReference type="RefSeq" id="WP_031578212.1">
    <property type="nucleotide sequence ID" value="NZ_FOXF01000005.1"/>
</dbReference>
<dbReference type="Proteomes" id="UP000243745">
    <property type="component" value="Unassembled WGS sequence"/>
</dbReference>
<dbReference type="Gene3D" id="3.40.630.30">
    <property type="match status" value="1"/>
</dbReference>
<protein>
    <submittedName>
        <fullName evidence="2">Acetyltransferase (GNAT) domain-containing protein</fullName>
    </submittedName>
</protein>
<dbReference type="AlphaFoldDB" id="A0A662ZF60"/>
<name>A0A662ZF60_9GAMM</name>
<accession>A0A662ZF60</accession>
<feature type="domain" description="PanZ acetyltransferase (GNAT)" evidence="1">
    <location>
        <begin position="36"/>
        <end position="115"/>
    </location>
</feature>
<dbReference type="Pfam" id="PF12568">
    <property type="entry name" value="PanZ"/>
    <property type="match status" value="1"/>
</dbReference>
<dbReference type="InterPro" id="IPR016181">
    <property type="entry name" value="Acyl_CoA_acyltransferase"/>
</dbReference>
<dbReference type="EMBL" id="FOXF01000005">
    <property type="protein sequence ID" value="SFP12913.1"/>
    <property type="molecule type" value="Genomic_DNA"/>
</dbReference>
<evidence type="ECO:0000313" key="2">
    <source>
        <dbReference type="EMBL" id="SFP12913.1"/>
    </source>
</evidence>
<dbReference type="OrthoDB" id="5736859at2"/>
<evidence type="ECO:0000313" key="3">
    <source>
        <dbReference type="Proteomes" id="UP000243745"/>
    </source>
</evidence>
<proteinExistence type="predicted"/>
<evidence type="ECO:0000259" key="1">
    <source>
        <dbReference type="Pfam" id="PF12568"/>
    </source>
</evidence>
<dbReference type="InterPro" id="IPR040448">
    <property type="entry name" value="PanZ_GNAT"/>
</dbReference>
<gene>
    <name evidence="2" type="ORF">SAMN02910344_00513</name>
</gene>
<organism evidence="2 3">
    <name type="scientific">Ruminobacter amylophilus</name>
    <dbReference type="NCBI Taxonomy" id="867"/>
    <lineage>
        <taxon>Bacteria</taxon>
        <taxon>Pseudomonadati</taxon>
        <taxon>Pseudomonadota</taxon>
        <taxon>Gammaproteobacteria</taxon>
        <taxon>Aeromonadales</taxon>
        <taxon>Succinivibrionaceae</taxon>
        <taxon>Ruminobacter</taxon>
    </lineage>
</organism>
<keyword evidence="3" id="KW-1185">Reference proteome</keyword>
<sequence length="128" mass="14844">MRLTVFHDYEPEPLWTKSLNKLIDPMNFNDIQQLGHVHLAVFNDGVVGISVTDNNHIVYIKVRDITRRRGVGKYLLEETNRFVLKNNESVIIDTGIFPASEQDGLAYFLETQGYIKSKDNDKIFIFRN</sequence>
<dbReference type="GO" id="GO:0016740">
    <property type="term" value="F:transferase activity"/>
    <property type="evidence" value="ECO:0007669"/>
    <property type="project" value="UniProtKB-KW"/>
</dbReference>